<dbReference type="Proteomes" id="UP000264217">
    <property type="component" value="Unassembled WGS sequence"/>
</dbReference>
<evidence type="ECO:0000313" key="1">
    <source>
        <dbReference type="EMBL" id="RFZ94840.1"/>
    </source>
</evidence>
<evidence type="ECO:0000313" key="2">
    <source>
        <dbReference type="Proteomes" id="UP000264217"/>
    </source>
</evidence>
<dbReference type="AlphaFoldDB" id="A0A372NXK0"/>
<keyword evidence="2" id="KW-1185">Reference proteome</keyword>
<comment type="caution">
    <text evidence="1">The sequence shown here is derived from an EMBL/GenBank/DDBJ whole genome shotgun (WGS) entry which is preliminary data.</text>
</comment>
<protein>
    <submittedName>
        <fullName evidence="1">Uncharacterized protein</fullName>
    </submittedName>
</protein>
<accession>A0A372NXK0</accession>
<name>A0A372NXK0_9SPHI</name>
<sequence length="66" mass="7408">MDAGSANWQFDRMVFSFCDALKANEEAILSIRNIKIFFSGSFIKQKSRLSGFFVFVIVITSTTTCA</sequence>
<dbReference type="EMBL" id="QWDC01000001">
    <property type="protein sequence ID" value="RFZ94840.1"/>
    <property type="molecule type" value="Genomic_DNA"/>
</dbReference>
<organism evidence="1 2">
    <name type="scientific">Mucilaginibacter conchicola</name>
    <dbReference type="NCBI Taxonomy" id="2303333"/>
    <lineage>
        <taxon>Bacteria</taxon>
        <taxon>Pseudomonadati</taxon>
        <taxon>Bacteroidota</taxon>
        <taxon>Sphingobacteriia</taxon>
        <taxon>Sphingobacteriales</taxon>
        <taxon>Sphingobacteriaceae</taxon>
        <taxon>Mucilaginibacter</taxon>
    </lineage>
</organism>
<gene>
    <name evidence="1" type="ORF">D0C36_04715</name>
</gene>
<reference evidence="1 2" key="1">
    <citation type="submission" date="2018-08" db="EMBL/GenBank/DDBJ databases">
        <title>Mucilaginibacter sp. MYSH2.</title>
        <authorList>
            <person name="Seo T."/>
        </authorList>
    </citation>
    <scope>NUCLEOTIDE SEQUENCE [LARGE SCALE GENOMIC DNA]</scope>
    <source>
        <strain evidence="1 2">MYSH2</strain>
    </source>
</reference>
<proteinExistence type="predicted"/>